<gene>
    <name evidence="2" type="ORF">HMPREF1060_02964</name>
</gene>
<dbReference type="HOGENOM" id="CLU_3293747_0_0_10"/>
<organism evidence="2 3">
    <name type="scientific">Parabacteroides merdae CL03T12C32</name>
    <dbReference type="NCBI Taxonomy" id="999420"/>
    <lineage>
        <taxon>Bacteria</taxon>
        <taxon>Pseudomonadati</taxon>
        <taxon>Bacteroidota</taxon>
        <taxon>Bacteroidia</taxon>
        <taxon>Bacteroidales</taxon>
        <taxon>Tannerellaceae</taxon>
        <taxon>Parabacteroides</taxon>
    </lineage>
</organism>
<name>K5Z0D1_9BACT</name>
<dbReference type="Proteomes" id="UP000006271">
    <property type="component" value="Unassembled WGS sequence"/>
</dbReference>
<feature type="region of interest" description="Disordered" evidence="1">
    <location>
        <begin position="1"/>
        <end position="22"/>
    </location>
</feature>
<protein>
    <submittedName>
        <fullName evidence="2">Uncharacterized protein</fullName>
    </submittedName>
</protein>
<proteinExistence type="predicted"/>
<dbReference type="AlphaFoldDB" id="K5Z0D1"/>
<evidence type="ECO:0000256" key="1">
    <source>
        <dbReference type="SAM" id="MobiDB-lite"/>
    </source>
</evidence>
<reference evidence="2 3" key="1">
    <citation type="submission" date="2012-02" db="EMBL/GenBank/DDBJ databases">
        <title>The Genome Sequence of Parabacteroides merdae CL03T12C32.</title>
        <authorList>
            <consortium name="The Broad Institute Genome Sequencing Platform"/>
            <person name="Earl A."/>
            <person name="Ward D."/>
            <person name="Feldgarden M."/>
            <person name="Gevers D."/>
            <person name="Zitomersky N.L."/>
            <person name="Coyne M.J."/>
            <person name="Comstock L.E."/>
            <person name="Young S.K."/>
            <person name="Zeng Q."/>
            <person name="Gargeya S."/>
            <person name="Fitzgerald M."/>
            <person name="Haas B."/>
            <person name="Abouelleil A."/>
            <person name="Alvarado L."/>
            <person name="Arachchi H.M."/>
            <person name="Berlin A."/>
            <person name="Chapman S.B."/>
            <person name="Gearin G."/>
            <person name="Goldberg J."/>
            <person name="Griggs A."/>
            <person name="Gujja S."/>
            <person name="Hansen M."/>
            <person name="Heiman D."/>
            <person name="Howarth C."/>
            <person name="Larimer J."/>
            <person name="Lui A."/>
            <person name="MacDonald P.J.P."/>
            <person name="McCowen C."/>
            <person name="Montmayeur A."/>
            <person name="Murphy C."/>
            <person name="Neiman D."/>
            <person name="Pearson M."/>
            <person name="Priest M."/>
            <person name="Roberts A."/>
            <person name="Saif S."/>
            <person name="Shea T."/>
            <person name="Sisk P."/>
            <person name="Stolte C."/>
            <person name="Sykes S."/>
            <person name="Wortman J."/>
            <person name="Nusbaum C."/>
            <person name="Birren B."/>
        </authorList>
    </citation>
    <scope>NUCLEOTIDE SEQUENCE [LARGE SCALE GENOMIC DNA]</scope>
    <source>
        <strain evidence="2 3">CL03T12C32</strain>
    </source>
</reference>
<comment type="caution">
    <text evidence="2">The sequence shown here is derived from an EMBL/GenBank/DDBJ whole genome shotgun (WGS) entry which is preliminary data.</text>
</comment>
<sequence length="43" mass="4973">MVAHEAKPSPGRGEGDPDKPDRWIKHKMLQETQQLALVQKQHR</sequence>
<dbReference type="EMBL" id="AGZQ01000019">
    <property type="protein sequence ID" value="EKN08954.1"/>
    <property type="molecule type" value="Genomic_DNA"/>
</dbReference>
<accession>K5Z0D1</accession>
<evidence type="ECO:0000313" key="2">
    <source>
        <dbReference type="EMBL" id="EKN08954.1"/>
    </source>
</evidence>
<evidence type="ECO:0000313" key="3">
    <source>
        <dbReference type="Proteomes" id="UP000006271"/>
    </source>
</evidence>